<keyword evidence="1" id="KW-0472">Membrane</keyword>
<proteinExistence type="predicted"/>
<comment type="caution">
    <text evidence="2">The sequence shown here is derived from an EMBL/GenBank/DDBJ whole genome shotgun (WGS) entry which is preliminary data.</text>
</comment>
<gene>
    <name evidence="2" type="ORF">A2Y68_02545</name>
</gene>
<dbReference type="EMBL" id="MGFR01000001">
    <property type="protein sequence ID" value="OGM10294.1"/>
    <property type="molecule type" value="Genomic_DNA"/>
</dbReference>
<sequence length="85" mass="9383">MAKRRTRREKASAKHGFALSWEPSVKGQFISKAKKPIPGSSHKESAITLAKDAPSASIKRDILKSLIIVSLILALEVVLYLAWNK</sequence>
<organism evidence="2 3">
    <name type="scientific">Candidatus Woesebacteria bacterium RBG_13_46_13</name>
    <dbReference type="NCBI Taxonomy" id="1802479"/>
    <lineage>
        <taxon>Bacteria</taxon>
        <taxon>Candidatus Woeseibacteriota</taxon>
    </lineage>
</organism>
<reference evidence="2 3" key="1">
    <citation type="journal article" date="2016" name="Nat. Commun.">
        <title>Thousands of microbial genomes shed light on interconnected biogeochemical processes in an aquifer system.</title>
        <authorList>
            <person name="Anantharaman K."/>
            <person name="Brown C.T."/>
            <person name="Hug L.A."/>
            <person name="Sharon I."/>
            <person name="Castelle C.J."/>
            <person name="Probst A.J."/>
            <person name="Thomas B.C."/>
            <person name="Singh A."/>
            <person name="Wilkins M.J."/>
            <person name="Karaoz U."/>
            <person name="Brodie E.L."/>
            <person name="Williams K.H."/>
            <person name="Hubbard S.S."/>
            <person name="Banfield J.F."/>
        </authorList>
    </citation>
    <scope>NUCLEOTIDE SEQUENCE [LARGE SCALE GENOMIC DNA]</scope>
</reference>
<keyword evidence="1" id="KW-1133">Transmembrane helix</keyword>
<dbReference type="Proteomes" id="UP000176778">
    <property type="component" value="Unassembled WGS sequence"/>
</dbReference>
<evidence type="ECO:0000313" key="3">
    <source>
        <dbReference type="Proteomes" id="UP000176778"/>
    </source>
</evidence>
<keyword evidence="1" id="KW-0812">Transmembrane</keyword>
<protein>
    <submittedName>
        <fullName evidence="2">Uncharacterized protein</fullName>
    </submittedName>
</protein>
<accession>A0A1F7X5B7</accession>
<feature type="transmembrane region" description="Helical" evidence="1">
    <location>
        <begin position="65"/>
        <end position="83"/>
    </location>
</feature>
<evidence type="ECO:0000313" key="2">
    <source>
        <dbReference type="EMBL" id="OGM10294.1"/>
    </source>
</evidence>
<dbReference type="AlphaFoldDB" id="A0A1F7X5B7"/>
<evidence type="ECO:0000256" key="1">
    <source>
        <dbReference type="SAM" id="Phobius"/>
    </source>
</evidence>
<dbReference type="STRING" id="1802479.A2Y68_02545"/>
<name>A0A1F7X5B7_9BACT</name>